<feature type="compositionally biased region" description="Polar residues" evidence="1">
    <location>
        <begin position="102"/>
        <end position="122"/>
    </location>
</feature>
<feature type="region of interest" description="Disordered" evidence="1">
    <location>
        <begin position="226"/>
        <end position="303"/>
    </location>
</feature>
<protein>
    <submittedName>
        <fullName evidence="3">Uncharacterized protein</fullName>
    </submittedName>
</protein>
<sequence length="303" mass="34404">MYRHSPNRNQRSKGFKSKHALHNCVLVAVCLWLVYQVKHSNDKRKQFGEKYCKRLIEYRDEQCDFQIYSNNDHSIEDHVDDERSRNTREAREEQYKGDDASSAVTHDAQSTSTENDIGNTRNQLNILKNEKKGNCTEDVHNSTVLNSHEVEIFGNGTSGSDEEKNLEVFDLVSQINTTLASLTGFESNDQQRSSILQILMAHLTGFRRSTDSSTKSGLDNIKNVDKSDVSAESKDSSDSSVLEETSNDLKSEDQDNIKETDEVQYESTEASDPTLEDKENHIDLDTLPEIRTEGRNSEEVAED</sequence>
<feature type="region of interest" description="Disordered" evidence="1">
    <location>
        <begin position="74"/>
        <end position="122"/>
    </location>
</feature>
<evidence type="ECO:0000256" key="1">
    <source>
        <dbReference type="SAM" id="MobiDB-lite"/>
    </source>
</evidence>
<feature type="compositionally biased region" description="Basic and acidic residues" evidence="1">
    <location>
        <begin position="247"/>
        <end position="261"/>
    </location>
</feature>
<dbReference type="PANTHER" id="PTHR33700">
    <property type="entry name" value="MYB-LIKE PROTEIN X"/>
    <property type="match status" value="1"/>
</dbReference>
<evidence type="ECO:0000256" key="2">
    <source>
        <dbReference type="SAM" id="Phobius"/>
    </source>
</evidence>
<proteinExistence type="predicted"/>
<dbReference type="AlphaFoldDB" id="A0AAF1BCR8"/>
<organism evidence="3 4">
    <name type="scientific">Daucus carota subsp. sativus</name>
    <name type="common">Carrot</name>
    <dbReference type="NCBI Taxonomy" id="79200"/>
    <lineage>
        <taxon>Eukaryota</taxon>
        <taxon>Viridiplantae</taxon>
        <taxon>Streptophyta</taxon>
        <taxon>Embryophyta</taxon>
        <taxon>Tracheophyta</taxon>
        <taxon>Spermatophyta</taxon>
        <taxon>Magnoliopsida</taxon>
        <taxon>eudicotyledons</taxon>
        <taxon>Gunneridae</taxon>
        <taxon>Pentapetalae</taxon>
        <taxon>asterids</taxon>
        <taxon>campanulids</taxon>
        <taxon>Apiales</taxon>
        <taxon>Apiaceae</taxon>
        <taxon>Apioideae</taxon>
        <taxon>Scandiceae</taxon>
        <taxon>Daucinae</taxon>
        <taxon>Daucus</taxon>
        <taxon>Daucus sect. Daucus</taxon>
    </lineage>
</organism>
<feature type="compositionally biased region" description="Basic and acidic residues" evidence="1">
    <location>
        <begin position="226"/>
        <end position="237"/>
    </location>
</feature>
<feature type="compositionally biased region" description="Basic and acidic residues" evidence="1">
    <location>
        <begin position="74"/>
        <end position="99"/>
    </location>
</feature>
<dbReference type="EMBL" id="CP093351">
    <property type="protein sequence ID" value="WOH14929.1"/>
    <property type="molecule type" value="Genomic_DNA"/>
</dbReference>
<accession>A0AAF1BCR8</accession>
<dbReference type="Proteomes" id="UP000077755">
    <property type="component" value="Chromosome 9"/>
</dbReference>
<reference evidence="3" key="2">
    <citation type="submission" date="2022-03" db="EMBL/GenBank/DDBJ databases">
        <title>Draft title - Genomic analysis of global carrot germplasm unveils the trajectory of domestication and the origin of high carotenoid orange carrot.</title>
        <authorList>
            <person name="Iorizzo M."/>
            <person name="Ellison S."/>
            <person name="Senalik D."/>
            <person name="Macko-Podgorni A."/>
            <person name="Grzebelus D."/>
            <person name="Bostan H."/>
            <person name="Rolling W."/>
            <person name="Curaba J."/>
            <person name="Simon P."/>
        </authorList>
    </citation>
    <scope>NUCLEOTIDE SEQUENCE</scope>
    <source>
        <tissue evidence="3">Leaf</tissue>
    </source>
</reference>
<keyword evidence="2" id="KW-0472">Membrane</keyword>
<keyword evidence="4" id="KW-1185">Reference proteome</keyword>
<evidence type="ECO:0000313" key="3">
    <source>
        <dbReference type="EMBL" id="WOH14929.1"/>
    </source>
</evidence>
<keyword evidence="2" id="KW-1133">Transmembrane helix</keyword>
<keyword evidence="2" id="KW-0812">Transmembrane</keyword>
<dbReference type="PANTHER" id="PTHR33700:SF4">
    <property type="entry name" value="MYB-LIKE PROTEIN X"/>
    <property type="match status" value="1"/>
</dbReference>
<evidence type="ECO:0000313" key="4">
    <source>
        <dbReference type="Proteomes" id="UP000077755"/>
    </source>
</evidence>
<reference evidence="3" key="1">
    <citation type="journal article" date="2016" name="Nat. Genet.">
        <title>A high-quality carrot genome assembly provides new insights into carotenoid accumulation and asterid genome evolution.</title>
        <authorList>
            <person name="Iorizzo M."/>
            <person name="Ellison S."/>
            <person name="Senalik D."/>
            <person name="Zeng P."/>
            <person name="Satapoomin P."/>
            <person name="Huang J."/>
            <person name="Bowman M."/>
            <person name="Iovene M."/>
            <person name="Sanseverino W."/>
            <person name="Cavagnaro P."/>
            <person name="Yildiz M."/>
            <person name="Macko-Podgorni A."/>
            <person name="Moranska E."/>
            <person name="Grzebelus E."/>
            <person name="Grzebelus D."/>
            <person name="Ashrafi H."/>
            <person name="Zheng Z."/>
            <person name="Cheng S."/>
            <person name="Spooner D."/>
            <person name="Van Deynze A."/>
            <person name="Simon P."/>
        </authorList>
    </citation>
    <scope>NUCLEOTIDE SEQUENCE</scope>
    <source>
        <tissue evidence="3">Leaf</tissue>
    </source>
</reference>
<name>A0AAF1BCR8_DAUCS</name>
<feature type="compositionally biased region" description="Basic and acidic residues" evidence="1">
    <location>
        <begin position="275"/>
        <end position="303"/>
    </location>
</feature>
<gene>
    <name evidence="3" type="ORF">DCAR_0934459</name>
</gene>
<feature type="transmembrane region" description="Helical" evidence="2">
    <location>
        <begin position="20"/>
        <end position="37"/>
    </location>
</feature>